<dbReference type="InterPro" id="IPR007763">
    <property type="entry name" value="NDUFA12"/>
</dbReference>
<evidence type="ECO:0000313" key="3">
    <source>
        <dbReference type="Proteomes" id="UP000053825"/>
    </source>
</evidence>
<organism evidence="2 3">
    <name type="scientific">Habropoda laboriosa</name>
    <dbReference type="NCBI Taxonomy" id="597456"/>
    <lineage>
        <taxon>Eukaryota</taxon>
        <taxon>Metazoa</taxon>
        <taxon>Ecdysozoa</taxon>
        <taxon>Arthropoda</taxon>
        <taxon>Hexapoda</taxon>
        <taxon>Insecta</taxon>
        <taxon>Pterygota</taxon>
        <taxon>Neoptera</taxon>
        <taxon>Endopterygota</taxon>
        <taxon>Hymenoptera</taxon>
        <taxon>Apocrita</taxon>
        <taxon>Aculeata</taxon>
        <taxon>Apoidea</taxon>
        <taxon>Anthophila</taxon>
        <taxon>Apidae</taxon>
        <taxon>Habropoda</taxon>
    </lineage>
</organism>
<dbReference type="GO" id="GO:0005739">
    <property type="term" value="C:mitochondrion"/>
    <property type="evidence" value="ECO:0007669"/>
    <property type="project" value="TreeGrafter"/>
</dbReference>
<proteinExistence type="inferred from homology"/>
<evidence type="ECO:0000313" key="2">
    <source>
        <dbReference type="EMBL" id="KOC59192.1"/>
    </source>
</evidence>
<evidence type="ECO:0000256" key="1">
    <source>
        <dbReference type="ARBA" id="ARBA00007355"/>
    </source>
</evidence>
<dbReference type="STRING" id="597456.A0A0L7QKQ5"/>
<dbReference type="EMBL" id="KQ414940">
    <property type="protein sequence ID" value="KOC59192.1"/>
    <property type="molecule type" value="Genomic_DNA"/>
</dbReference>
<dbReference type="GO" id="GO:0045271">
    <property type="term" value="C:respiratory chain complex I"/>
    <property type="evidence" value="ECO:0007669"/>
    <property type="project" value="InterPro"/>
</dbReference>
<comment type="similarity">
    <text evidence="1">Belongs to the complex I NDUFA12 subunit family.</text>
</comment>
<dbReference type="AlphaFoldDB" id="A0A0L7QKQ5"/>
<protein>
    <submittedName>
        <fullName evidence="2">Mimitin, mitochondrial</fullName>
    </submittedName>
</protein>
<keyword evidence="3" id="KW-1185">Reference proteome</keyword>
<gene>
    <name evidence="2" type="ORF">WH47_11268</name>
</gene>
<dbReference type="Proteomes" id="UP000053825">
    <property type="component" value="Unassembled WGS sequence"/>
</dbReference>
<dbReference type="Pfam" id="PF05071">
    <property type="entry name" value="NDUFA12"/>
    <property type="match status" value="1"/>
</dbReference>
<name>A0A0L7QKQ5_9HYME</name>
<sequence>MPGKERSLFKMIFTSFINSLKPNIFRRPKLMGEDYYGTKYYEIPPSENVSRKYSARYFEPTNKTDFEQQLPAEWEAWLRHRRKHPPTKEEIERNYEMQLIKKENAEKIKAKYLSDKLEDTKLLTQNTKETSFQTFEEYKNPGKDYKINVKK</sequence>
<reference evidence="2 3" key="1">
    <citation type="submission" date="2015-07" db="EMBL/GenBank/DDBJ databases">
        <title>The genome of Habropoda laboriosa.</title>
        <authorList>
            <person name="Pan H."/>
            <person name="Kapheim K."/>
        </authorList>
    </citation>
    <scope>NUCLEOTIDE SEQUENCE [LARGE SCALE GENOMIC DNA]</scope>
    <source>
        <strain evidence="2">0110345459</strain>
    </source>
</reference>
<dbReference type="PANTHER" id="PTHR32470:SF2">
    <property type="entry name" value="NADH DEHYDROGENASE [UBIQUINONE] 1 ALPHA SUBCOMPLEX ASSEMBLY FACTOR 2"/>
    <property type="match status" value="1"/>
</dbReference>
<dbReference type="GO" id="GO:0032981">
    <property type="term" value="P:mitochondrial respiratory chain complex I assembly"/>
    <property type="evidence" value="ECO:0007669"/>
    <property type="project" value="TreeGrafter"/>
</dbReference>
<accession>A0A0L7QKQ5</accession>
<dbReference type="InterPro" id="IPR052618">
    <property type="entry name" value="ComplexI_NDUFA12"/>
</dbReference>
<dbReference type="OrthoDB" id="10255576at2759"/>
<dbReference type="PANTHER" id="PTHR32470">
    <property type="entry name" value="ADH DEHYDROGENASE [UBIQUINONE] 1 ALPHA SUBCOMPLEX ASSEMBLY FACTOR 2"/>
    <property type="match status" value="1"/>
</dbReference>